<dbReference type="Proteomes" id="UP000798662">
    <property type="component" value="Chromosome 3"/>
</dbReference>
<keyword evidence="2" id="KW-1185">Reference proteome</keyword>
<comment type="caution">
    <text evidence="1">The sequence shown here is derived from an EMBL/GenBank/DDBJ whole genome shotgun (WGS) entry which is preliminary data.</text>
</comment>
<evidence type="ECO:0000313" key="1">
    <source>
        <dbReference type="EMBL" id="KAK1866999.1"/>
    </source>
</evidence>
<organism evidence="1 2">
    <name type="scientific">Pyropia yezoensis</name>
    <name type="common">Susabi-nori</name>
    <name type="synonym">Porphyra yezoensis</name>
    <dbReference type="NCBI Taxonomy" id="2788"/>
    <lineage>
        <taxon>Eukaryota</taxon>
        <taxon>Rhodophyta</taxon>
        <taxon>Bangiophyceae</taxon>
        <taxon>Bangiales</taxon>
        <taxon>Bangiaceae</taxon>
        <taxon>Pyropia</taxon>
    </lineage>
</organism>
<name>A0ACC3CA17_PYRYE</name>
<protein>
    <submittedName>
        <fullName evidence="1">Uncharacterized protein</fullName>
    </submittedName>
</protein>
<dbReference type="EMBL" id="CM020620">
    <property type="protein sequence ID" value="KAK1866999.1"/>
    <property type="molecule type" value="Genomic_DNA"/>
</dbReference>
<gene>
    <name evidence="1" type="ORF">I4F81_009511</name>
</gene>
<reference evidence="1" key="1">
    <citation type="submission" date="2019-11" db="EMBL/GenBank/DDBJ databases">
        <title>Nori genome reveals adaptations in red seaweeds to the harsh intertidal environment.</title>
        <authorList>
            <person name="Wang D."/>
            <person name="Mao Y."/>
        </authorList>
    </citation>
    <scope>NUCLEOTIDE SEQUENCE</scope>
    <source>
        <tissue evidence="1">Gametophyte</tissue>
    </source>
</reference>
<evidence type="ECO:0000313" key="2">
    <source>
        <dbReference type="Proteomes" id="UP000798662"/>
    </source>
</evidence>
<accession>A0ACC3CA17</accession>
<proteinExistence type="predicted"/>
<sequence length="556" mass="57967">MYSLAAAAGCRAARAAAAAPARWAGGCLPSSPLAAAAATPTATWSPRNCGRGGRAGVATDAVATATAAAADADVVAAAAADAAAAASSDAAVAGPAGSDDGNGVATAGGTSNGGGGRAADNSPLLAVVTRRGRKARTPPPFPDPYAAPPPPSSFPPYEPKPWFRFELVHQSTRSAARAGIIHTPHGPIETPAFVAVATNGALKAVDLAGLDDLLPLVFCNTYHLMVHPGPDIVAAAGGLHAFTGRSRPLITDSGGFQVFSLAHGTVHDELNRKGVKPPPAAGKAGGKGGKAVAAADASRTRKPLLQRVTEEGAVFRSYRDGSLLTLTPESSVAAQKAYGADIIVPLDELPPYYIDDDTLHRSVLLSHRWEARSLAAHLADVRQQAMYCVLHGGIDRTLRTLSADYLTSLPFDGWGIGGSLGKNRAELLDLLRFLVPRLPADRPNHLLGIADVESIAGAVPLGVDTFDSCFPTRLGRHGTLLTQGGRVDIRSGRWRGHHEPLGEEWGVPGGGPTMAYLHHLMKAHEPVAATLMTLHNLYFMTNYMKDLRRRILDDEI</sequence>